<protein>
    <submittedName>
        <fullName evidence="1">Uncharacterized protein</fullName>
    </submittedName>
</protein>
<organism evidence="1 2">
    <name type="scientific">Auriscalpium vulgare</name>
    <dbReference type="NCBI Taxonomy" id="40419"/>
    <lineage>
        <taxon>Eukaryota</taxon>
        <taxon>Fungi</taxon>
        <taxon>Dikarya</taxon>
        <taxon>Basidiomycota</taxon>
        <taxon>Agaricomycotina</taxon>
        <taxon>Agaricomycetes</taxon>
        <taxon>Russulales</taxon>
        <taxon>Auriscalpiaceae</taxon>
        <taxon>Auriscalpium</taxon>
    </lineage>
</organism>
<evidence type="ECO:0000313" key="1">
    <source>
        <dbReference type="EMBL" id="KAI0039495.1"/>
    </source>
</evidence>
<keyword evidence="2" id="KW-1185">Reference proteome</keyword>
<proteinExistence type="predicted"/>
<evidence type="ECO:0000313" key="2">
    <source>
        <dbReference type="Proteomes" id="UP000814033"/>
    </source>
</evidence>
<dbReference type="EMBL" id="MU276297">
    <property type="protein sequence ID" value="KAI0039495.1"/>
    <property type="molecule type" value="Genomic_DNA"/>
</dbReference>
<accession>A0ACB8R6V2</accession>
<sequence>MLSADLAVRIEIFLGDTALHQAAIGTMPCTDSVECAELIMCLILLTFLEVQTRHRRHLYISNPGLNLNGHCQCQLLPQILRAVLRALAHTGNSTRQASSMLCFSSPIGRACFRMGAQGCDDAGNLACAGRGRNVLVGLYSFKDSAAWLPVQGGYYQRSESMRTPPNVQRD</sequence>
<reference evidence="1" key="2">
    <citation type="journal article" date="2022" name="New Phytol.">
        <title>Evolutionary transition to the ectomycorrhizal habit in the genomes of a hyperdiverse lineage of mushroom-forming fungi.</title>
        <authorList>
            <person name="Looney B."/>
            <person name="Miyauchi S."/>
            <person name="Morin E."/>
            <person name="Drula E."/>
            <person name="Courty P.E."/>
            <person name="Kohler A."/>
            <person name="Kuo A."/>
            <person name="LaButti K."/>
            <person name="Pangilinan J."/>
            <person name="Lipzen A."/>
            <person name="Riley R."/>
            <person name="Andreopoulos W."/>
            <person name="He G."/>
            <person name="Johnson J."/>
            <person name="Nolan M."/>
            <person name="Tritt A."/>
            <person name="Barry K.W."/>
            <person name="Grigoriev I.V."/>
            <person name="Nagy L.G."/>
            <person name="Hibbett D."/>
            <person name="Henrissat B."/>
            <person name="Matheny P.B."/>
            <person name="Labbe J."/>
            <person name="Martin F.M."/>
        </authorList>
    </citation>
    <scope>NUCLEOTIDE SEQUENCE</scope>
    <source>
        <strain evidence="1">FP105234-sp</strain>
    </source>
</reference>
<dbReference type="Proteomes" id="UP000814033">
    <property type="component" value="Unassembled WGS sequence"/>
</dbReference>
<comment type="caution">
    <text evidence="1">The sequence shown here is derived from an EMBL/GenBank/DDBJ whole genome shotgun (WGS) entry which is preliminary data.</text>
</comment>
<gene>
    <name evidence="1" type="ORF">FA95DRAFT_1019067</name>
</gene>
<name>A0ACB8R6V2_9AGAM</name>
<reference evidence="1" key="1">
    <citation type="submission" date="2021-02" db="EMBL/GenBank/DDBJ databases">
        <authorList>
            <consortium name="DOE Joint Genome Institute"/>
            <person name="Ahrendt S."/>
            <person name="Looney B.P."/>
            <person name="Miyauchi S."/>
            <person name="Morin E."/>
            <person name="Drula E."/>
            <person name="Courty P.E."/>
            <person name="Chicoki N."/>
            <person name="Fauchery L."/>
            <person name="Kohler A."/>
            <person name="Kuo A."/>
            <person name="Labutti K."/>
            <person name="Pangilinan J."/>
            <person name="Lipzen A."/>
            <person name="Riley R."/>
            <person name="Andreopoulos W."/>
            <person name="He G."/>
            <person name="Johnson J."/>
            <person name="Barry K.W."/>
            <person name="Grigoriev I.V."/>
            <person name="Nagy L."/>
            <person name="Hibbett D."/>
            <person name="Henrissat B."/>
            <person name="Matheny P.B."/>
            <person name="Labbe J."/>
            <person name="Martin F."/>
        </authorList>
    </citation>
    <scope>NUCLEOTIDE SEQUENCE</scope>
    <source>
        <strain evidence="1">FP105234-sp</strain>
    </source>
</reference>